<dbReference type="CDD" id="cd06257">
    <property type="entry name" value="DnaJ"/>
    <property type="match status" value="1"/>
</dbReference>
<dbReference type="OrthoDB" id="552049at2759"/>
<feature type="compositionally biased region" description="Low complexity" evidence="1">
    <location>
        <begin position="193"/>
        <end position="243"/>
    </location>
</feature>
<dbReference type="GO" id="GO:0016558">
    <property type="term" value="P:protein import into peroxisome matrix"/>
    <property type="evidence" value="ECO:0007669"/>
    <property type="project" value="TreeGrafter"/>
</dbReference>
<proteinExistence type="predicted"/>
<dbReference type="InterPro" id="IPR026894">
    <property type="entry name" value="DnaJ_X"/>
</dbReference>
<dbReference type="SUPFAM" id="SSF46565">
    <property type="entry name" value="Chaperone J-domain"/>
    <property type="match status" value="1"/>
</dbReference>
<evidence type="ECO:0000313" key="4">
    <source>
        <dbReference type="Proteomes" id="UP000237144"/>
    </source>
</evidence>
<dbReference type="PROSITE" id="PS50076">
    <property type="entry name" value="DNAJ_2"/>
    <property type="match status" value="1"/>
</dbReference>
<dbReference type="Pfam" id="PF00226">
    <property type="entry name" value="DnaJ"/>
    <property type="match status" value="1"/>
</dbReference>
<dbReference type="AlphaFoldDB" id="A0A2S5BES5"/>
<evidence type="ECO:0000256" key="1">
    <source>
        <dbReference type="SAM" id="MobiDB-lite"/>
    </source>
</evidence>
<organism evidence="3 4">
    <name type="scientific">Rhodotorula taiwanensis</name>
    <dbReference type="NCBI Taxonomy" id="741276"/>
    <lineage>
        <taxon>Eukaryota</taxon>
        <taxon>Fungi</taxon>
        <taxon>Dikarya</taxon>
        <taxon>Basidiomycota</taxon>
        <taxon>Pucciniomycotina</taxon>
        <taxon>Microbotryomycetes</taxon>
        <taxon>Sporidiobolales</taxon>
        <taxon>Sporidiobolaceae</taxon>
        <taxon>Rhodotorula</taxon>
    </lineage>
</organism>
<dbReference type="PANTHER" id="PTHR45006">
    <property type="entry name" value="DNAJ-LIKE PROTEIN 1"/>
    <property type="match status" value="1"/>
</dbReference>
<feature type="region of interest" description="Disordered" evidence="1">
    <location>
        <begin position="494"/>
        <end position="542"/>
    </location>
</feature>
<dbReference type="SMART" id="SM00271">
    <property type="entry name" value="DnaJ"/>
    <property type="match status" value="1"/>
</dbReference>
<protein>
    <recommendedName>
        <fullName evidence="2">J domain-containing protein</fullName>
    </recommendedName>
</protein>
<dbReference type="InterPro" id="IPR036869">
    <property type="entry name" value="J_dom_sf"/>
</dbReference>
<dbReference type="PANTHER" id="PTHR45006:SF1">
    <property type="entry name" value="DNAJ-LIKE PROTEIN 1"/>
    <property type="match status" value="1"/>
</dbReference>
<dbReference type="GO" id="GO:0005829">
    <property type="term" value="C:cytosol"/>
    <property type="evidence" value="ECO:0007669"/>
    <property type="project" value="TreeGrafter"/>
</dbReference>
<gene>
    <name evidence="3" type="ORF">BMF94_1647</name>
</gene>
<dbReference type="PRINTS" id="PR00625">
    <property type="entry name" value="JDOMAIN"/>
</dbReference>
<keyword evidence="4" id="KW-1185">Reference proteome</keyword>
<feature type="compositionally biased region" description="Low complexity" evidence="1">
    <location>
        <begin position="513"/>
        <end position="542"/>
    </location>
</feature>
<feature type="region of interest" description="Disordered" evidence="1">
    <location>
        <begin position="1"/>
        <end position="26"/>
    </location>
</feature>
<reference evidence="3 4" key="1">
    <citation type="journal article" date="2018" name="Front. Microbiol.">
        <title>Prospects for Fungal Bioremediation of Acidic Radioactive Waste Sites: Characterization and Genome Sequence of Rhodotorula taiwanensis MD1149.</title>
        <authorList>
            <person name="Tkavc R."/>
            <person name="Matrosova V.Y."/>
            <person name="Grichenko O.E."/>
            <person name="Gostincar C."/>
            <person name="Volpe R.P."/>
            <person name="Klimenkova P."/>
            <person name="Gaidamakova E.K."/>
            <person name="Zhou C.E."/>
            <person name="Stewart B.J."/>
            <person name="Lyman M.G."/>
            <person name="Malfatti S.A."/>
            <person name="Rubinfeld B."/>
            <person name="Courtot M."/>
            <person name="Singh J."/>
            <person name="Dalgard C.L."/>
            <person name="Hamilton T."/>
            <person name="Frey K.G."/>
            <person name="Gunde-Cimerman N."/>
            <person name="Dugan L."/>
            <person name="Daly M.J."/>
        </authorList>
    </citation>
    <scope>NUCLEOTIDE SEQUENCE [LARGE SCALE GENOMIC DNA]</scope>
    <source>
        <strain evidence="3 4">MD1149</strain>
    </source>
</reference>
<dbReference type="EMBL" id="PJQD01000018">
    <property type="protein sequence ID" value="POY75277.1"/>
    <property type="molecule type" value="Genomic_DNA"/>
</dbReference>
<dbReference type="Pfam" id="PF14308">
    <property type="entry name" value="DnaJ-X"/>
    <property type="match status" value="1"/>
</dbReference>
<dbReference type="Gene3D" id="1.10.287.110">
    <property type="entry name" value="DnaJ domain"/>
    <property type="match status" value="1"/>
</dbReference>
<feature type="domain" description="J" evidence="2">
    <location>
        <begin position="35"/>
        <end position="100"/>
    </location>
</feature>
<accession>A0A2S5BES5</accession>
<feature type="compositionally biased region" description="Polar residues" evidence="1">
    <location>
        <begin position="172"/>
        <end position="183"/>
    </location>
</feature>
<dbReference type="Proteomes" id="UP000237144">
    <property type="component" value="Unassembled WGS sequence"/>
</dbReference>
<dbReference type="InterPro" id="IPR052814">
    <property type="entry name" value="Peroxisomal_DnaJ"/>
</dbReference>
<feature type="compositionally biased region" description="Basic residues" evidence="1">
    <location>
        <begin position="496"/>
        <end position="512"/>
    </location>
</feature>
<evidence type="ECO:0000259" key="2">
    <source>
        <dbReference type="PROSITE" id="PS50076"/>
    </source>
</evidence>
<feature type="compositionally biased region" description="Basic and acidic residues" evidence="1">
    <location>
        <begin position="262"/>
        <end position="279"/>
    </location>
</feature>
<comment type="caution">
    <text evidence="3">The sequence shown here is derived from an EMBL/GenBank/DDBJ whole genome shotgun (WGS) entry which is preliminary data.</text>
</comment>
<dbReference type="InterPro" id="IPR001623">
    <property type="entry name" value="DnaJ_domain"/>
</dbReference>
<dbReference type="STRING" id="741276.A0A2S5BES5"/>
<sequence length="542" mass="58326">MSSSPNSPAAKAPLVPETDYDVGLNRDGEPVKDPAFYRLLGVVAAASDAELKKAYRKQSLRWHPDKNVGNPEAQAKFQEISEAYTILSDSNSRAVYDKYGKNSAMGEAGGEEVMPDPGQLFSQMFGGKAFEDWIGEISLGKEVSKAFAQAEEEEEEAEAAKVDGTASKPVSGASTPAPQSTIHSEAHVEPTVASTTATPGVSPTGTAAAASSTPAAATTAPLGPESGATPAASASTTTGGATPAEHHHAKSHLAGKPPKLSAEQKQKAYEEEKKSWEEKRQRVETLAQKLRERVRPFVEAAKPGDKDDVETKRFAERMREDARDLAMESFGVELCHLLGEVYMAKATTYIRLHRKPSANLLGLPGWWSRVKEKGTTLKEGWSFLSTGLDVQRAMVDMEKRQEKGDLGEDEMRQLEEELSGTLLLVAWKGSKFELGAVLRQVVDLALSKESPTVTDTVLMNRAKAILFIGAILKAVQPEEGDDERRELERLVAQANARRKEKKTKKDAHHAKTKAAASETSRAATPEAGATAAASEVPPAKSA</sequence>
<name>A0A2S5BES5_9BASI</name>
<feature type="compositionally biased region" description="Low complexity" evidence="1">
    <location>
        <begin position="1"/>
        <end position="13"/>
    </location>
</feature>
<evidence type="ECO:0000313" key="3">
    <source>
        <dbReference type="EMBL" id="POY75277.1"/>
    </source>
</evidence>
<feature type="region of interest" description="Disordered" evidence="1">
    <location>
        <begin position="146"/>
        <end position="279"/>
    </location>
</feature>